<evidence type="ECO:0000256" key="1">
    <source>
        <dbReference type="ARBA" id="ARBA00022679"/>
    </source>
</evidence>
<dbReference type="PRINTS" id="PR00101">
    <property type="entry name" value="ATCASE"/>
</dbReference>
<proteinExistence type="inferred from homology"/>
<comment type="similarity">
    <text evidence="2">Belongs to the aspartate/ornithine carbamoyltransferase superfamily.</text>
</comment>
<dbReference type="AlphaFoldDB" id="A0A6G6BSU4"/>
<dbReference type="PRINTS" id="PR00100">
    <property type="entry name" value="AOTCASE"/>
</dbReference>
<evidence type="ECO:0000259" key="3">
    <source>
        <dbReference type="Pfam" id="PF00185"/>
    </source>
</evidence>
<feature type="domain" description="Aspartate/ornithine carbamoyltransferase carbamoyl-P binding" evidence="4">
    <location>
        <begin position="3"/>
        <end position="160"/>
    </location>
</feature>
<sequence>MKKFFSVEDVIDVHDLIKDALLLKQNPYDFHYLGKNKTIGLVFFNPSLRTRISCQKAAFNLGCNTWVLDVHRDSWTIEMNDGSVMNLTTQEHLKEAISVMSMYCDILAVRTFPNLSDRDYDDREIIFNKILNYSRVPVVNMESATLHPLQSLADVMTIAEFTSFFRKRCKVVLSWAPHVKSLPHSVANSFSQWVSKIKQIDFTITCPERYNLHKKFSNGAYTTHNQNKAFINADFIYAKNWSSYLDYGKILCKNSDWMITENKMKLTNQAKFMHCLPVRRNVVVEDAVLDSSKYSIVLQQAKNRIYASQIIFLRMLQSLS</sequence>
<dbReference type="Gene3D" id="3.40.50.1370">
    <property type="entry name" value="Aspartate/ornithine carbamoyltransferase"/>
    <property type="match status" value="2"/>
</dbReference>
<name>A0A6G6BSU4_9FLAO</name>
<feature type="domain" description="Aspartate/ornithine carbamoyltransferase Asp/Orn-binding" evidence="3">
    <location>
        <begin position="185"/>
        <end position="312"/>
    </location>
</feature>
<organism evidence="5">
    <name type="scientific">Blattabacterium sp.</name>
    <name type="common">Macropanesthia rhinoceros</name>
    <dbReference type="NCBI Taxonomy" id="2712814"/>
    <lineage>
        <taxon>Bacteria</taxon>
        <taxon>Pseudomonadati</taxon>
        <taxon>Bacteroidota</taxon>
        <taxon>Flavobacteriia</taxon>
        <taxon>Flavobacteriales</taxon>
        <taxon>Blattabacteriaceae</taxon>
        <taxon>Blattabacterium</taxon>
    </lineage>
</organism>
<dbReference type="NCBIfam" id="NF003384">
    <property type="entry name" value="PRK04523.1"/>
    <property type="match status" value="1"/>
</dbReference>
<dbReference type="EMBL" id="MN040866">
    <property type="protein sequence ID" value="QID54846.1"/>
    <property type="molecule type" value="Genomic_DNA"/>
</dbReference>
<dbReference type="HAMAP" id="MF_02235">
    <property type="entry name" value="SOTCase"/>
    <property type="match status" value="1"/>
</dbReference>
<feature type="non-terminal residue" evidence="5">
    <location>
        <position position="320"/>
    </location>
</feature>
<dbReference type="Pfam" id="PF02729">
    <property type="entry name" value="OTCace_N"/>
    <property type="match status" value="1"/>
</dbReference>
<accession>A0A6G6BSU4</accession>
<keyword evidence="1 2" id="KW-0808">Transferase</keyword>
<evidence type="ECO:0000259" key="4">
    <source>
        <dbReference type="Pfam" id="PF02729"/>
    </source>
</evidence>
<dbReference type="GO" id="GO:0019240">
    <property type="term" value="P:citrulline biosynthetic process"/>
    <property type="evidence" value="ECO:0007669"/>
    <property type="project" value="TreeGrafter"/>
</dbReference>
<dbReference type="SUPFAM" id="SSF53671">
    <property type="entry name" value="Aspartate/ornithine carbamoyltransferase"/>
    <property type="match status" value="1"/>
</dbReference>
<evidence type="ECO:0000313" key="5">
    <source>
        <dbReference type="EMBL" id="QID54846.1"/>
    </source>
</evidence>
<dbReference type="PANTHER" id="PTHR45753:SF3">
    <property type="entry name" value="ORNITHINE TRANSCARBAMYLASE, MITOCHONDRIAL"/>
    <property type="match status" value="1"/>
</dbReference>
<dbReference type="Pfam" id="PF00185">
    <property type="entry name" value="OTCace"/>
    <property type="match status" value="1"/>
</dbReference>
<dbReference type="InterPro" id="IPR006130">
    <property type="entry name" value="Asp/Orn_carbamoylTrfase"/>
</dbReference>
<dbReference type="GO" id="GO:0016597">
    <property type="term" value="F:amino acid binding"/>
    <property type="evidence" value="ECO:0007669"/>
    <property type="project" value="InterPro"/>
</dbReference>
<dbReference type="GO" id="GO:0004585">
    <property type="term" value="F:ornithine carbamoyltransferase activity"/>
    <property type="evidence" value="ECO:0007669"/>
    <property type="project" value="InterPro"/>
</dbReference>
<dbReference type="InterPro" id="IPR036901">
    <property type="entry name" value="Asp/Orn_carbamoylTrfase_sf"/>
</dbReference>
<dbReference type="InterPro" id="IPR043696">
    <property type="entry name" value="ArgF'-like"/>
</dbReference>
<evidence type="ECO:0000256" key="2">
    <source>
        <dbReference type="RuleBase" id="RU003634"/>
    </source>
</evidence>
<dbReference type="PANTHER" id="PTHR45753">
    <property type="entry name" value="ORNITHINE CARBAMOYLTRANSFERASE, MITOCHONDRIAL"/>
    <property type="match status" value="1"/>
</dbReference>
<dbReference type="InterPro" id="IPR006131">
    <property type="entry name" value="Asp_carbamoyltransf_Asp/Orn-bd"/>
</dbReference>
<reference evidence="5" key="1">
    <citation type="journal article" date="2020" name="Biol. Lett.">
        <title>Evolutionary rates are correlated between cockroach symbionts and mitochondrial genomes.</title>
        <authorList>
            <person name="Arab D.A."/>
            <person name="Bourguignon T."/>
            <person name="Wang Z."/>
            <person name="Ho S.Y.W."/>
            <person name="Lo N."/>
        </authorList>
    </citation>
    <scope>NUCLEOTIDE SEQUENCE</scope>
    <source>
        <strain evidence="5">DHOG39830</strain>
    </source>
</reference>
<protein>
    <submittedName>
        <fullName evidence="5">N-acetylornithine carbamoyltransferase</fullName>
    </submittedName>
</protein>
<dbReference type="GO" id="GO:0042450">
    <property type="term" value="P:L-arginine biosynthetic process via ornithine"/>
    <property type="evidence" value="ECO:0007669"/>
    <property type="project" value="TreeGrafter"/>
</dbReference>
<dbReference type="InterPro" id="IPR006132">
    <property type="entry name" value="Asp/Orn_carbamoyltranf_P-bd"/>
</dbReference>